<gene>
    <name evidence="2" type="ORF">ESA94_21100</name>
</gene>
<dbReference type="RefSeq" id="WP_129132952.1">
    <property type="nucleotide sequence ID" value="NZ_SDHW01000011.1"/>
</dbReference>
<evidence type="ECO:0000313" key="3">
    <source>
        <dbReference type="Proteomes" id="UP000290204"/>
    </source>
</evidence>
<dbReference type="EMBL" id="SDHW01000011">
    <property type="protein sequence ID" value="RXK57432.1"/>
    <property type="molecule type" value="Genomic_DNA"/>
</dbReference>
<organism evidence="2 3">
    <name type="scientific">Lacibacter luteus</name>
    <dbReference type="NCBI Taxonomy" id="2508719"/>
    <lineage>
        <taxon>Bacteria</taxon>
        <taxon>Pseudomonadati</taxon>
        <taxon>Bacteroidota</taxon>
        <taxon>Chitinophagia</taxon>
        <taxon>Chitinophagales</taxon>
        <taxon>Chitinophagaceae</taxon>
        <taxon>Lacibacter</taxon>
    </lineage>
</organism>
<dbReference type="OrthoDB" id="7391526at2"/>
<feature type="domain" description="DUF5672" evidence="1">
    <location>
        <begin position="59"/>
        <end position="258"/>
    </location>
</feature>
<protein>
    <recommendedName>
        <fullName evidence="1">DUF5672 domain-containing protein</fullName>
    </recommendedName>
</protein>
<evidence type="ECO:0000259" key="1">
    <source>
        <dbReference type="Pfam" id="PF18922"/>
    </source>
</evidence>
<name>A0A4Q1CD66_9BACT</name>
<comment type="caution">
    <text evidence="2">The sequence shown here is derived from an EMBL/GenBank/DDBJ whole genome shotgun (WGS) entry which is preliminary data.</text>
</comment>
<dbReference type="Pfam" id="PF18922">
    <property type="entry name" value="DUF5672"/>
    <property type="match status" value="1"/>
</dbReference>
<dbReference type="Proteomes" id="UP000290204">
    <property type="component" value="Unassembled WGS sequence"/>
</dbReference>
<accession>A0A4Q1CD66</accession>
<sequence>MKVAVVIPVHGTPSQLNDLEISSIRQIATILKKYHISIVAPYGYDSNHFMERTRLTIEIDWVYFDSYYFESVYTYSNLLVEAQFYQRFKTYKYILITQPDAWVFRDELVMWCSKGYDYIGAPWFEGWNHGTGNYKTIGVGNGGFSLRNVRTALKVIQRLYYLRKFQSGWNKLHLFKLFSFEKVVGLLQKPLRIKDVALLLEAIKPITKFEDYYWTEIAGAAFHDFRTAPIDDAMLFSFEVNPSYLYELNNRKLPFGCHAWEKYEPEFWQQFINERNTEETNELS</sequence>
<keyword evidence="3" id="KW-1185">Reference proteome</keyword>
<dbReference type="AlphaFoldDB" id="A0A4Q1CD66"/>
<proteinExistence type="predicted"/>
<evidence type="ECO:0000313" key="2">
    <source>
        <dbReference type="EMBL" id="RXK57432.1"/>
    </source>
</evidence>
<dbReference type="InterPro" id="IPR043729">
    <property type="entry name" value="DUF5672"/>
</dbReference>
<reference evidence="2 3" key="1">
    <citation type="submission" date="2019-01" db="EMBL/GenBank/DDBJ databases">
        <title>Lacibacter sp. strain TTM-7.</title>
        <authorList>
            <person name="Chen W.-M."/>
        </authorList>
    </citation>
    <scope>NUCLEOTIDE SEQUENCE [LARGE SCALE GENOMIC DNA]</scope>
    <source>
        <strain evidence="2 3">TTM-7</strain>
    </source>
</reference>